<name>E6S604_INTC7</name>
<sequence length="279" mass="29984">MSTTVTEPVASPTAESPLPATARIPERIPGERPTAAIPFSRLLLVELRKMVDTRAGRWLLIGIGAVIALALTIMFFNESGHHPFAAYLQATTMPMAVILPVVGILAVTSEWSQRTGLVTYTLEPRRARVTWAKFLGAMLAGVAAIALSLALAAVMHQGAITLRGYSGDWSLDNKALLGASLYVLLGIAQGVGFGMLLRNTPAAIVLYFVLPIAWGILGDLVSWLDGAASWLDMNRTMNPLFLVESMTGEQWAQLATSVGVWVALPVALGIWMLHRAEVK</sequence>
<accession>E6S604</accession>
<feature type="region of interest" description="Disordered" evidence="1">
    <location>
        <begin position="1"/>
        <end position="25"/>
    </location>
</feature>
<evidence type="ECO:0008006" key="5">
    <source>
        <dbReference type="Google" id="ProtNLM"/>
    </source>
</evidence>
<protein>
    <recommendedName>
        <fullName evidence="5">ABC transporter permease</fullName>
    </recommendedName>
</protein>
<dbReference type="STRING" id="710696.Intca_0185"/>
<evidence type="ECO:0000256" key="1">
    <source>
        <dbReference type="SAM" id="MobiDB-lite"/>
    </source>
</evidence>
<dbReference type="RefSeq" id="WP_013491066.1">
    <property type="nucleotide sequence ID" value="NC_014830.1"/>
</dbReference>
<feature type="transmembrane region" description="Helical" evidence="2">
    <location>
        <begin position="204"/>
        <end position="231"/>
    </location>
</feature>
<gene>
    <name evidence="3" type="ordered locus">Intca_0185</name>
</gene>
<evidence type="ECO:0000256" key="2">
    <source>
        <dbReference type="SAM" id="Phobius"/>
    </source>
</evidence>
<feature type="transmembrane region" description="Helical" evidence="2">
    <location>
        <begin position="58"/>
        <end position="76"/>
    </location>
</feature>
<dbReference type="OrthoDB" id="3822725at2"/>
<dbReference type="Proteomes" id="UP000008914">
    <property type="component" value="Chromosome"/>
</dbReference>
<keyword evidence="4" id="KW-1185">Reference proteome</keyword>
<organism evidence="3 4">
    <name type="scientific">Intrasporangium calvum (strain ATCC 23552 / DSM 43043 / JCM 3097 / NBRC 12989 / NCIMB 10167 / NRRL B-3866 / 7 KIP)</name>
    <dbReference type="NCBI Taxonomy" id="710696"/>
    <lineage>
        <taxon>Bacteria</taxon>
        <taxon>Bacillati</taxon>
        <taxon>Actinomycetota</taxon>
        <taxon>Actinomycetes</taxon>
        <taxon>Micrococcales</taxon>
        <taxon>Intrasporangiaceae</taxon>
        <taxon>Intrasporangium</taxon>
    </lineage>
</organism>
<keyword evidence="2" id="KW-0812">Transmembrane</keyword>
<keyword evidence="2" id="KW-0472">Membrane</keyword>
<dbReference type="eggNOG" id="COG1277">
    <property type="taxonomic scope" value="Bacteria"/>
</dbReference>
<dbReference type="HOGENOM" id="CLU_996688_0_0_11"/>
<keyword evidence="2" id="KW-1133">Transmembrane helix</keyword>
<dbReference type="AlphaFoldDB" id="E6S604"/>
<dbReference type="KEGG" id="ica:Intca_0185"/>
<feature type="transmembrane region" description="Helical" evidence="2">
    <location>
        <begin position="88"/>
        <end position="107"/>
    </location>
</feature>
<feature type="transmembrane region" description="Helical" evidence="2">
    <location>
        <begin position="175"/>
        <end position="197"/>
    </location>
</feature>
<evidence type="ECO:0000313" key="4">
    <source>
        <dbReference type="Proteomes" id="UP000008914"/>
    </source>
</evidence>
<proteinExistence type="predicted"/>
<dbReference type="EMBL" id="CP002343">
    <property type="protein sequence ID" value="ADU46744.1"/>
    <property type="molecule type" value="Genomic_DNA"/>
</dbReference>
<reference evidence="3 4" key="1">
    <citation type="journal article" date="2010" name="Stand. Genomic Sci.">
        <title>Complete genome sequence of Intrasporangium calvum type strain (7 KIP).</title>
        <authorList>
            <person name="Del Rio T.G."/>
            <person name="Chertkov O."/>
            <person name="Yasawong M."/>
            <person name="Lucas S."/>
            <person name="Deshpande S."/>
            <person name="Cheng J.F."/>
            <person name="Detter C."/>
            <person name="Tapia R."/>
            <person name="Han C."/>
            <person name="Goodwin L."/>
            <person name="Pitluck S."/>
            <person name="Liolios K."/>
            <person name="Ivanova N."/>
            <person name="Mavromatis K."/>
            <person name="Pati A."/>
            <person name="Chen A."/>
            <person name="Palaniappan K."/>
            <person name="Land M."/>
            <person name="Hauser L."/>
            <person name="Chang Y.J."/>
            <person name="Jeffries C.D."/>
            <person name="Rohde M."/>
            <person name="Pukall R."/>
            <person name="Sikorski J."/>
            <person name="Goker M."/>
            <person name="Woyke T."/>
            <person name="Bristow J."/>
            <person name="Eisen J.A."/>
            <person name="Markowitz V."/>
            <person name="Hugenholtz P."/>
            <person name="Kyrpides N.C."/>
            <person name="Klenk H.P."/>
            <person name="Lapidus A."/>
        </authorList>
    </citation>
    <scope>NUCLEOTIDE SEQUENCE [LARGE SCALE GENOMIC DNA]</scope>
    <source>
        <strain evidence="4">ATCC 23552 / DSM 43043 / JCM 3097 / NBRC 12989 / 7 KIP</strain>
    </source>
</reference>
<feature type="transmembrane region" description="Helical" evidence="2">
    <location>
        <begin position="251"/>
        <end position="273"/>
    </location>
</feature>
<evidence type="ECO:0000313" key="3">
    <source>
        <dbReference type="EMBL" id="ADU46744.1"/>
    </source>
</evidence>
<feature type="transmembrane region" description="Helical" evidence="2">
    <location>
        <begin position="134"/>
        <end position="155"/>
    </location>
</feature>